<feature type="region of interest" description="Disordered" evidence="1">
    <location>
        <begin position="268"/>
        <end position="323"/>
    </location>
</feature>
<evidence type="ECO:0000313" key="4">
    <source>
        <dbReference type="Proteomes" id="UP000176288"/>
    </source>
</evidence>
<keyword evidence="2" id="KW-0472">Membrane</keyword>
<feature type="transmembrane region" description="Helical" evidence="2">
    <location>
        <begin position="351"/>
        <end position="369"/>
    </location>
</feature>
<dbReference type="InterPro" id="IPR022435">
    <property type="entry name" value="Surface-anchored_actinobac"/>
</dbReference>
<protein>
    <recommendedName>
        <fullName evidence="5">Surface-anchored protein</fullName>
    </recommendedName>
</protein>
<keyword evidence="4" id="KW-1185">Reference proteome</keyword>
<reference evidence="3 4" key="1">
    <citation type="submission" date="2016-10" db="EMBL/GenBank/DDBJ databases">
        <title>Actinomyces aegypiusis sp. nov., isolated from the Aegypius monachus in Qinghai Tibet Plateau China.</title>
        <authorList>
            <person name="Wang Y."/>
        </authorList>
    </citation>
    <scope>NUCLEOTIDE SEQUENCE [LARGE SCALE GENOMIC DNA]</scope>
    <source>
        <strain evidence="3 4">VUL4_3</strain>
    </source>
</reference>
<proteinExistence type="predicted"/>
<feature type="compositionally biased region" description="Low complexity" evidence="1">
    <location>
        <begin position="292"/>
        <end position="311"/>
    </location>
</feature>
<dbReference type="NCBIfam" id="NF038134">
    <property type="entry name" value="choice_anch_M"/>
    <property type="match status" value="1"/>
</dbReference>
<accession>A0A1D9MI79</accession>
<dbReference type="AlphaFoldDB" id="A0A1D9MI79"/>
<keyword evidence="2" id="KW-1133">Transmembrane helix</keyword>
<evidence type="ECO:0000256" key="2">
    <source>
        <dbReference type="SAM" id="Phobius"/>
    </source>
</evidence>
<keyword evidence="2" id="KW-0812">Transmembrane</keyword>
<dbReference type="EMBL" id="CP017812">
    <property type="protein sequence ID" value="AOZ72002.1"/>
    <property type="molecule type" value="Genomic_DNA"/>
</dbReference>
<name>A0A1D9MI79_9ACTO</name>
<dbReference type="NCBIfam" id="TIGR03769">
    <property type="entry name" value="P_ac_wall_RPT"/>
    <property type="match status" value="1"/>
</dbReference>
<evidence type="ECO:0000313" key="3">
    <source>
        <dbReference type="EMBL" id="AOZ72002.1"/>
    </source>
</evidence>
<sequence length="391" mass="40781">MQTMARFSSTPPQAGRGRHALAWVLTLFALVLAPLTLLPAPAASADELDQTVNSDEQVSDEPVEIAAGHMDIGPRLINGKWEMLVRDDSGDKPVWRNLDKVVFRVGQAAMMNVPEDGAYSFTGAKAGAPVHVIPQSQIPNVPWLGWNTQSPEVVAAVNLGVNLTFLGAQGPANVSVYLESGNFSKPIVLWNKATTGPQPIWVDLNTHTHATWVFNQPGVYLMAINASAQGKDGQHFAQTKVLRFAVGNPEQVSTQQAMAEKWPGEVPAMPADLSASLAGKGGPQANSPAQSTEGAPAATPAPDAQAPVATTEPGTGVAKTAEPMSAEKDQTLGGAQAAQAPAQAGWPISQIIFGIGMAVLALALIVFGVSRAKARKAEQAAAAASFENGQA</sequence>
<evidence type="ECO:0000256" key="1">
    <source>
        <dbReference type="SAM" id="MobiDB-lite"/>
    </source>
</evidence>
<dbReference type="Proteomes" id="UP000176288">
    <property type="component" value="Chromosome"/>
</dbReference>
<dbReference type="STRING" id="1912795.BK816_00735"/>
<dbReference type="RefSeq" id="WP_071163468.1">
    <property type="nucleotide sequence ID" value="NZ_CP017812.1"/>
</dbReference>
<organism evidence="3 4">
    <name type="scientific">Boudabousia tangfeifanii</name>
    <dbReference type="NCBI Taxonomy" id="1912795"/>
    <lineage>
        <taxon>Bacteria</taxon>
        <taxon>Bacillati</taxon>
        <taxon>Actinomycetota</taxon>
        <taxon>Actinomycetes</taxon>
        <taxon>Actinomycetales</taxon>
        <taxon>Actinomycetaceae</taxon>
        <taxon>Boudabousia</taxon>
    </lineage>
</organism>
<dbReference type="KEGG" id="avu:BK816_00735"/>
<gene>
    <name evidence="3" type="ORF">BK816_00735</name>
</gene>
<evidence type="ECO:0008006" key="5">
    <source>
        <dbReference type="Google" id="ProtNLM"/>
    </source>
</evidence>